<proteinExistence type="inferred from homology"/>
<sequence length="525" mass="57392">MFTSIRYRILFSNGIIIAALLFSSIFIEIQLRTNRDLLEQQAQLVLTKSATVDQQQRFLNFRISALKYIMLMQDIDFEQHERMYDELNSLLLTATDNEVREQATAIEQFHQVFDQSVMAFLADDRLQGSRLLQQALTLSVDIVAFFDQRLKTQDTAIASFGDEVQRINIRLSTAQYVLTALVIVLGIGISVLLANTIGKHLRELEKTVEHIEGQGDLRLRATLATKDEVGRLAHTFNRLVEKQAMIVRAVTQKADALAASATQLSTITQQSSHGMQSQSDEIRRVAIAINQMSASVREVAGNTEQASSSAEDGSRQAADGQQIVRDTATAIAALAQEVQHAANVIDQLQGATENIGTVLDVIKNIAEQTNLLALNAAIEAARAGDQGRGFAVVASEVRTLAQRTQASTTEIETLIASLQNGARQAVVAMGQSRSNAENTVALATRAGNALESIRHSVENILQMNQLIASAAEEQNMTMEEIHRTINNIQSIVEQSASGAQQTAESSHALSDLSDELRGLVGQFKV</sequence>
<dbReference type="PANTHER" id="PTHR32089">
    <property type="entry name" value="METHYL-ACCEPTING CHEMOTAXIS PROTEIN MCPB"/>
    <property type="match status" value="1"/>
</dbReference>
<dbReference type="Pfam" id="PF00672">
    <property type="entry name" value="HAMP"/>
    <property type="match status" value="1"/>
</dbReference>
<gene>
    <name evidence="12" type="ORF">HUK38_07550</name>
</gene>
<evidence type="ECO:0000256" key="3">
    <source>
        <dbReference type="ARBA" id="ARBA00022989"/>
    </source>
</evidence>
<keyword evidence="2 9" id="KW-0812">Transmembrane</keyword>
<keyword evidence="3 9" id="KW-1133">Transmembrane helix</keyword>
<protein>
    <submittedName>
        <fullName evidence="12">Methyl-accepting chemotaxis protein</fullName>
    </submittedName>
</protein>
<organism evidence="12 13">
    <name type="scientific">Thiospirillum jenense</name>
    <dbReference type="NCBI Taxonomy" id="1653858"/>
    <lineage>
        <taxon>Bacteria</taxon>
        <taxon>Pseudomonadati</taxon>
        <taxon>Pseudomonadota</taxon>
        <taxon>Gammaproteobacteria</taxon>
        <taxon>Chromatiales</taxon>
        <taxon>Chromatiaceae</taxon>
        <taxon>Thiospirillum</taxon>
    </lineage>
</organism>
<comment type="caution">
    <text evidence="12">The sequence shown here is derived from an EMBL/GenBank/DDBJ whole genome shotgun (WGS) entry which is preliminary data.</text>
</comment>
<evidence type="ECO:0000256" key="9">
    <source>
        <dbReference type="SAM" id="Phobius"/>
    </source>
</evidence>
<name>A0A839HAF4_9GAMM</name>
<dbReference type="PROSITE" id="PS50111">
    <property type="entry name" value="CHEMOTAXIS_TRANSDUC_2"/>
    <property type="match status" value="1"/>
</dbReference>
<dbReference type="GO" id="GO:0007165">
    <property type="term" value="P:signal transduction"/>
    <property type="evidence" value="ECO:0007669"/>
    <property type="project" value="UniProtKB-KW"/>
</dbReference>
<dbReference type="GO" id="GO:0006935">
    <property type="term" value="P:chemotaxis"/>
    <property type="evidence" value="ECO:0007669"/>
    <property type="project" value="UniProtKB-ARBA"/>
</dbReference>
<evidence type="ECO:0000256" key="2">
    <source>
        <dbReference type="ARBA" id="ARBA00022692"/>
    </source>
</evidence>
<evidence type="ECO:0000259" key="10">
    <source>
        <dbReference type="PROSITE" id="PS50111"/>
    </source>
</evidence>
<dbReference type="GO" id="GO:0016020">
    <property type="term" value="C:membrane"/>
    <property type="evidence" value="ECO:0007669"/>
    <property type="project" value="UniProtKB-SubCell"/>
</dbReference>
<evidence type="ECO:0000256" key="8">
    <source>
        <dbReference type="SAM" id="MobiDB-lite"/>
    </source>
</evidence>
<dbReference type="EMBL" id="JABVCQ010000013">
    <property type="protein sequence ID" value="MBB1126083.1"/>
    <property type="molecule type" value="Genomic_DNA"/>
</dbReference>
<dbReference type="FunFam" id="1.10.287.950:FF:000001">
    <property type="entry name" value="Methyl-accepting chemotaxis sensory transducer"/>
    <property type="match status" value="1"/>
</dbReference>
<accession>A0A839HAF4</accession>
<dbReference type="Pfam" id="PF00015">
    <property type="entry name" value="MCPsignal"/>
    <property type="match status" value="1"/>
</dbReference>
<dbReference type="SUPFAM" id="SSF58104">
    <property type="entry name" value="Methyl-accepting chemotaxis protein (MCP) signaling domain"/>
    <property type="match status" value="1"/>
</dbReference>
<evidence type="ECO:0000256" key="4">
    <source>
        <dbReference type="ARBA" id="ARBA00023136"/>
    </source>
</evidence>
<comment type="similarity">
    <text evidence="6">Belongs to the methyl-accepting chemotaxis (MCP) protein family.</text>
</comment>
<evidence type="ECO:0000313" key="13">
    <source>
        <dbReference type="Proteomes" id="UP000548632"/>
    </source>
</evidence>
<dbReference type="InterPro" id="IPR003660">
    <property type="entry name" value="HAMP_dom"/>
</dbReference>
<feature type="transmembrane region" description="Helical" evidence="9">
    <location>
        <begin position="176"/>
        <end position="197"/>
    </location>
</feature>
<keyword evidence="4 9" id="KW-0472">Membrane</keyword>
<dbReference type="CDD" id="cd06225">
    <property type="entry name" value="HAMP"/>
    <property type="match status" value="1"/>
</dbReference>
<evidence type="ECO:0000256" key="6">
    <source>
        <dbReference type="ARBA" id="ARBA00029447"/>
    </source>
</evidence>
<evidence type="ECO:0000313" key="12">
    <source>
        <dbReference type="EMBL" id="MBB1126083.1"/>
    </source>
</evidence>
<feature type="transmembrane region" description="Helical" evidence="9">
    <location>
        <begin position="6"/>
        <end position="27"/>
    </location>
</feature>
<comment type="subcellular location">
    <subcellularLocation>
        <location evidence="1">Membrane</location>
        <topology evidence="1">Multi-pass membrane protein</topology>
    </subcellularLocation>
</comment>
<evidence type="ECO:0000256" key="5">
    <source>
        <dbReference type="ARBA" id="ARBA00023224"/>
    </source>
</evidence>
<dbReference type="RefSeq" id="WP_182583707.1">
    <property type="nucleotide sequence ID" value="NZ_JABVCQ010000013.1"/>
</dbReference>
<keyword evidence="5 7" id="KW-0807">Transducer</keyword>
<dbReference type="InterPro" id="IPR004089">
    <property type="entry name" value="MCPsignal_dom"/>
</dbReference>
<dbReference type="CDD" id="cd11386">
    <property type="entry name" value="MCP_signal"/>
    <property type="match status" value="1"/>
</dbReference>
<dbReference type="Gene3D" id="1.10.287.950">
    <property type="entry name" value="Methyl-accepting chemotaxis protein"/>
    <property type="match status" value="1"/>
</dbReference>
<dbReference type="PANTHER" id="PTHR32089:SF119">
    <property type="entry name" value="METHYL-ACCEPTING CHEMOTAXIS PROTEIN CTPL"/>
    <property type="match status" value="1"/>
</dbReference>
<dbReference type="Proteomes" id="UP000548632">
    <property type="component" value="Unassembled WGS sequence"/>
</dbReference>
<dbReference type="SMART" id="SM00304">
    <property type="entry name" value="HAMP"/>
    <property type="match status" value="2"/>
</dbReference>
<feature type="compositionally biased region" description="Polar residues" evidence="8">
    <location>
        <begin position="302"/>
        <end position="311"/>
    </location>
</feature>
<dbReference type="PROSITE" id="PS50885">
    <property type="entry name" value="HAMP"/>
    <property type="match status" value="1"/>
</dbReference>
<evidence type="ECO:0000256" key="7">
    <source>
        <dbReference type="PROSITE-ProRule" id="PRU00284"/>
    </source>
</evidence>
<feature type="region of interest" description="Disordered" evidence="8">
    <location>
        <begin position="298"/>
        <end position="320"/>
    </location>
</feature>
<evidence type="ECO:0000256" key="1">
    <source>
        <dbReference type="ARBA" id="ARBA00004141"/>
    </source>
</evidence>
<dbReference type="SMART" id="SM00283">
    <property type="entry name" value="MA"/>
    <property type="match status" value="1"/>
</dbReference>
<feature type="domain" description="Methyl-accepting transducer" evidence="10">
    <location>
        <begin position="253"/>
        <end position="489"/>
    </location>
</feature>
<reference evidence="12 13" key="1">
    <citation type="journal article" date="2020" name="Arch. Microbiol.">
        <title>The genome sequence of the giant phototrophic gammaproteobacterium Thiospirillum jenense gives insight into its physiological properties and phylogenetic relationships.</title>
        <authorList>
            <person name="Imhoff J.F."/>
            <person name="Meyer T.E."/>
            <person name="Kyndt J.A."/>
        </authorList>
    </citation>
    <scope>NUCLEOTIDE SEQUENCE [LARGE SCALE GENOMIC DNA]</scope>
    <source>
        <strain evidence="12 13">DSM 216</strain>
    </source>
</reference>
<evidence type="ECO:0000259" key="11">
    <source>
        <dbReference type="PROSITE" id="PS50885"/>
    </source>
</evidence>
<keyword evidence="13" id="KW-1185">Reference proteome</keyword>
<feature type="domain" description="HAMP" evidence="11">
    <location>
        <begin position="195"/>
        <end position="248"/>
    </location>
</feature>
<dbReference type="AlphaFoldDB" id="A0A839HAF4"/>